<dbReference type="PRINTS" id="PR00081">
    <property type="entry name" value="GDHRDH"/>
</dbReference>
<evidence type="ECO:0000313" key="3">
    <source>
        <dbReference type="EMBL" id="VFS56593.1"/>
    </source>
</evidence>
<dbReference type="InterPro" id="IPR036291">
    <property type="entry name" value="NAD(P)-bd_dom_sf"/>
</dbReference>
<protein>
    <submittedName>
        <fullName evidence="3">Fatty acyl-CoA reductase</fullName>
        <ecNumber evidence="3">1.2.1.-</ecNumber>
    </submittedName>
</protein>
<name>A0A485AA74_RAOPL</name>
<accession>A0A485AA74</accession>
<dbReference type="GO" id="GO:0016491">
    <property type="term" value="F:oxidoreductase activity"/>
    <property type="evidence" value="ECO:0007669"/>
    <property type="project" value="UniProtKB-KW"/>
</dbReference>
<evidence type="ECO:0000256" key="2">
    <source>
        <dbReference type="ARBA" id="ARBA00023002"/>
    </source>
</evidence>
<dbReference type="AlphaFoldDB" id="A0A485AA74"/>
<dbReference type="Proteomes" id="UP000345637">
    <property type="component" value="Unassembled WGS sequence"/>
</dbReference>
<dbReference type="Pfam" id="PF00106">
    <property type="entry name" value="adh_short"/>
    <property type="match status" value="1"/>
</dbReference>
<dbReference type="PANTHER" id="PTHR42901">
    <property type="entry name" value="ALCOHOL DEHYDROGENASE"/>
    <property type="match status" value="1"/>
</dbReference>
<comment type="similarity">
    <text evidence="1">Belongs to the short-chain dehydrogenases/reductases (SDR) family.</text>
</comment>
<evidence type="ECO:0000256" key="1">
    <source>
        <dbReference type="ARBA" id="ARBA00006484"/>
    </source>
</evidence>
<dbReference type="PANTHER" id="PTHR42901:SF1">
    <property type="entry name" value="ALCOHOL DEHYDROGENASE"/>
    <property type="match status" value="1"/>
</dbReference>
<dbReference type="EMBL" id="CAADJE010000002">
    <property type="protein sequence ID" value="VFS56593.1"/>
    <property type="molecule type" value="Genomic_DNA"/>
</dbReference>
<dbReference type="EC" id="1.2.1.-" evidence="3"/>
<dbReference type="InterPro" id="IPR002347">
    <property type="entry name" value="SDR_fam"/>
</dbReference>
<keyword evidence="2 3" id="KW-0560">Oxidoreductase</keyword>
<evidence type="ECO:0000313" key="4">
    <source>
        <dbReference type="Proteomes" id="UP000345637"/>
    </source>
</evidence>
<dbReference type="SUPFAM" id="SSF51735">
    <property type="entry name" value="NAD(P)-binding Rossmann-fold domains"/>
    <property type="match status" value="1"/>
</dbReference>
<dbReference type="CDD" id="cd05233">
    <property type="entry name" value="SDR_c"/>
    <property type="match status" value="1"/>
</dbReference>
<dbReference type="Gene3D" id="3.40.50.720">
    <property type="entry name" value="NAD(P)-binding Rossmann-like Domain"/>
    <property type="match status" value="1"/>
</dbReference>
<reference evidence="3 4" key="1">
    <citation type="submission" date="2019-03" db="EMBL/GenBank/DDBJ databases">
        <authorList>
            <consortium name="Pathogen Informatics"/>
        </authorList>
    </citation>
    <scope>NUCLEOTIDE SEQUENCE [LARGE SCALE GENOMIC DNA]</scope>
    <source>
        <strain evidence="3 4">NCTC12998</strain>
    </source>
</reference>
<proteinExistence type="inferred from homology"/>
<sequence length="135" mass="14609">MTTPSYTALITGASSGIGALYAERLAARGYHLILVARREERLQALAQELQRQYGIRADVLKADLSEESGIRAVEARLQSDPTIALMINNAGTAKMGGLLTTDVREHQMIHTLNTTALLRLSYAALAAFSPRGQGR</sequence>
<organism evidence="3 4">
    <name type="scientific">Raoultella planticola</name>
    <name type="common">Klebsiella planticola</name>
    <dbReference type="NCBI Taxonomy" id="575"/>
    <lineage>
        <taxon>Bacteria</taxon>
        <taxon>Pseudomonadati</taxon>
        <taxon>Pseudomonadota</taxon>
        <taxon>Gammaproteobacteria</taxon>
        <taxon>Enterobacterales</taxon>
        <taxon>Enterobacteriaceae</taxon>
        <taxon>Klebsiella/Raoultella group</taxon>
        <taxon>Raoultella</taxon>
    </lineage>
</organism>
<gene>
    <name evidence="3" type="primary">acr1_1</name>
    <name evidence="3" type="ORF">NCTC12998_00443</name>
</gene>